<dbReference type="RefSeq" id="WP_179399522.1">
    <property type="nucleotide sequence ID" value="NZ_JACCCY010000002.1"/>
</dbReference>
<name>A0A8E2D476_9PORP</name>
<feature type="domain" description="BACON" evidence="1">
    <location>
        <begin position="105"/>
        <end position="152"/>
    </location>
</feature>
<accession>A0A8E2D476</accession>
<dbReference type="AlphaFoldDB" id="A0A8E2D476"/>
<gene>
    <name evidence="2" type="ORF">F5613_001900</name>
</gene>
<keyword evidence="3" id="KW-1185">Reference proteome</keyword>
<sequence>MKLFSMQFAKVLRVDTIVCAVMLVFSLSGCSLFDDSDGKLQQIGLEEEELHLSAAANVSLLNTKTTGWGIGLVKVIDDDETTYQNGFYSKQVNENTYYDYYETMAVEWFEVKKEDNRLQIKLDENTTGKQRQLIITLKGGVGYKSTDLVVYQSAE</sequence>
<dbReference type="InterPro" id="IPR024361">
    <property type="entry name" value="BACON"/>
</dbReference>
<evidence type="ECO:0000259" key="1">
    <source>
        <dbReference type="Pfam" id="PF13004"/>
    </source>
</evidence>
<evidence type="ECO:0000313" key="2">
    <source>
        <dbReference type="EMBL" id="NYI49822.1"/>
    </source>
</evidence>
<organism evidence="2 3">
    <name type="scientific">Macellibacteroides fermentans</name>
    <dbReference type="NCBI Taxonomy" id="879969"/>
    <lineage>
        <taxon>Bacteria</taxon>
        <taxon>Pseudomonadati</taxon>
        <taxon>Bacteroidota</taxon>
        <taxon>Bacteroidia</taxon>
        <taxon>Bacteroidales</taxon>
        <taxon>Porphyromonadaceae</taxon>
        <taxon>Macellibacteroides</taxon>
    </lineage>
</organism>
<evidence type="ECO:0000313" key="3">
    <source>
        <dbReference type="Proteomes" id="UP000574332"/>
    </source>
</evidence>
<dbReference type="Pfam" id="PF13004">
    <property type="entry name" value="BACON"/>
    <property type="match status" value="1"/>
</dbReference>
<protein>
    <recommendedName>
        <fullName evidence="1">BACON domain-containing protein</fullName>
    </recommendedName>
</protein>
<reference evidence="2 3" key="1">
    <citation type="submission" date="2020-07" db="EMBL/GenBank/DDBJ databases">
        <title>Genomic Encyclopedia of Type Strains, Phase IV (KMG-IV): sequencing the most valuable type-strain genomes for metagenomic binning, comparative biology and taxonomic classification.</title>
        <authorList>
            <person name="Goeker M."/>
        </authorList>
    </citation>
    <scope>NUCLEOTIDE SEQUENCE [LARGE SCALE GENOMIC DNA]</scope>
    <source>
        <strain evidence="2 3">DSM 23697</strain>
    </source>
</reference>
<dbReference type="PROSITE" id="PS51257">
    <property type="entry name" value="PROKAR_LIPOPROTEIN"/>
    <property type="match status" value="1"/>
</dbReference>
<dbReference type="EMBL" id="JACCCY010000002">
    <property type="protein sequence ID" value="NYI49822.1"/>
    <property type="molecule type" value="Genomic_DNA"/>
</dbReference>
<dbReference type="Proteomes" id="UP000574332">
    <property type="component" value="Unassembled WGS sequence"/>
</dbReference>
<comment type="caution">
    <text evidence="2">The sequence shown here is derived from an EMBL/GenBank/DDBJ whole genome shotgun (WGS) entry which is preliminary data.</text>
</comment>
<proteinExistence type="predicted"/>